<evidence type="ECO:0000256" key="8">
    <source>
        <dbReference type="HAMAP-Rule" id="MF_00972"/>
    </source>
</evidence>
<dbReference type="InterPro" id="IPR002125">
    <property type="entry name" value="CMP_dCMP_dom"/>
</dbReference>
<evidence type="ECO:0000256" key="7">
    <source>
        <dbReference type="ARBA" id="ARBA00048045"/>
    </source>
</evidence>
<organism evidence="10 11">
    <name type="scientific">Cyanobium gracile UHCC 0281</name>
    <dbReference type="NCBI Taxonomy" id="3110309"/>
    <lineage>
        <taxon>Bacteria</taxon>
        <taxon>Bacillati</taxon>
        <taxon>Cyanobacteriota</taxon>
        <taxon>Cyanophyceae</taxon>
        <taxon>Synechococcales</taxon>
        <taxon>Prochlorococcaceae</taxon>
        <taxon>Cyanobium</taxon>
    </lineage>
</organism>
<evidence type="ECO:0000259" key="9">
    <source>
        <dbReference type="PROSITE" id="PS51747"/>
    </source>
</evidence>
<evidence type="ECO:0000256" key="1">
    <source>
        <dbReference type="ARBA" id="ARBA00010669"/>
    </source>
</evidence>
<dbReference type="PROSITE" id="PS51747">
    <property type="entry name" value="CYT_DCMP_DEAMINASES_2"/>
    <property type="match status" value="1"/>
</dbReference>
<comment type="subunit">
    <text evidence="2 8">Homodimer.</text>
</comment>
<comment type="function">
    <text evidence="8">Catalyzes the deamination of adenosine to inosine at the wobble position 34 of tRNA(Arg2).</text>
</comment>
<dbReference type="Pfam" id="PF00383">
    <property type="entry name" value="dCMP_cyt_deam_1"/>
    <property type="match status" value="1"/>
</dbReference>
<dbReference type="PROSITE" id="PS00903">
    <property type="entry name" value="CYT_DCMP_DEAMINASES_1"/>
    <property type="match status" value="1"/>
</dbReference>
<comment type="similarity">
    <text evidence="1">Belongs to the cytidine and deoxycytidylate deaminase family. ADAT2 subfamily.</text>
</comment>
<dbReference type="SUPFAM" id="SSF53927">
    <property type="entry name" value="Cytidine deaminase-like"/>
    <property type="match status" value="1"/>
</dbReference>
<evidence type="ECO:0000313" key="11">
    <source>
        <dbReference type="Proteomes" id="UP001302329"/>
    </source>
</evidence>
<dbReference type="GO" id="GO:0052717">
    <property type="term" value="F:tRNA-specific adenosine-34 deaminase activity"/>
    <property type="evidence" value="ECO:0007669"/>
    <property type="project" value="UniProtKB-EC"/>
</dbReference>
<protein>
    <recommendedName>
        <fullName evidence="8">tRNA-specific adenosine deaminase</fullName>
        <ecNumber evidence="8">3.5.4.33</ecNumber>
    </recommendedName>
</protein>
<evidence type="ECO:0000256" key="2">
    <source>
        <dbReference type="ARBA" id="ARBA00011738"/>
    </source>
</evidence>
<accession>A0ABU5SR43</accession>
<proteinExistence type="inferred from homology"/>
<sequence length="168" mass="17859">MVSDAVSLLWMDRLLRLSEAAGARGEIPVAAVLLDEAGRCVGWGSNRRHRRADPLGHAELLALRQAAAARGDWRFNSCTLLVTLEPCPMCAGALIQARVGRVIYAAGDPKRGALGGSLDLSSHPSAHHTMAVSGGVRGARAAQQLEQWFRQRRQARQAMAAGTAAGDD</sequence>
<evidence type="ECO:0000256" key="4">
    <source>
        <dbReference type="ARBA" id="ARBA00022723"/>
    </source>
</evidence>
<dbReference type="PANTHER" id="PTHR11079">
    <property type="entry name" value="CYTOSINE DEAMINASE FAMILY MEMBER"/>
    <property type="match status" value="1"/>
</dbReference>
<gene>
    <name evidence="8" type="primary">tadA</name>
    <name evidence="10" type="ORF">VB739_00255</name>
</gene>
<feature type="active site" description="Proton donor" evidence="8">
    <location>
        <position position="59"/>
    </location>
</feature>
<comment type="catalytic activity">
    <reaction evidence="7 8">
        <text>adenosine(34) in tRNA + H2O + H(+) = inosine(34) in tRNA + NH4(+)</text>
        <dbReference type="Rhea" id="RHEA:43168"/>
        <dbReference type="Rhea" id="RHEA-COMP:10373"/>
        <dbReference type="Rhea" id="RHEA-COMP:10374"/>
        <dbReference type="ChEBI" id="CHEBI:15377"/>
        <dbReference type="ChEBI" id="CHEBI:15378"/>
        <dbReference type="ChEBI" id="CHEBI:28938"/>
        <dbReference type="ChEBI" id="CHEBI:74411"/>
        <dbReference type="ChEBI" id="CHEBI:82852"/>
        <dbReference type="EC" id="3.5.4.33"/>
    </reaction>
</comment>
<evidence type="ECO:0000256" key="6">
    <source>
        <dbReference type="ARBA" id="ARBA00022833"/>
    </source>
</evidence>
<feature type="binding site" evidence="8">
    <location>
        <position position="90"/>
    </location>
    <ligand>
        <name>Zn(2+)</name>
        <dbReference type="ChEBI" id="CHEBI:29105"/>
        <note>catalytic</note>
    </ligand>
</feature>
<evidence type="ECO:0000256" key="3">
    <source>
        <dbReference type="ARBA" id="ARBA00022694"/>
    </source>
</evidence>
<keyword evidence="5 8" id="KW-0378">Hydrolase</keyword>
<feature type="binding site" evidence="8">
    <location>
        <position position="57"/>
    </location>
    <ligand>
        <name>Zn(2+)</name>
        <dbReference type="ChEBI" id="CHEBI:29105"/>
        <note>catalytic</note>
    </ligand>
</feature>
<dbReference type="RefSeq" id="WP_323355149.1">
    <property type="nucleotide sequence ID" value="NZ_JAYGHY010000001.1"/>
</dbReference>
<evidence type="ECO:0000256" key="5">
    <source>
        <dbReference type="ARBA" id="ARBA00022801"/>
    </source>
</evidence>
<dbReference type="Proteomes" id="UP001302329">
    <property type="component" value="Unassembled WGS sequence"/>
</dbReference>
<dbReference type="PANTHER" id="PTHR11079:SF202">
    <property type="entry name" value="TRNA-SPECIFIC ADENOSINE DEAMINASE"/>
    <property type="match status" value="1"/>
</dbReference>
<keyword evidence="3 8" id="KW-0819">tRNA processing</keyword>
<keyword evidence="11" id="KW-1185">Reference proteome</keyword>
<keyword evidence="4 8" id="KW-0479">Metal-binding</keyword>
<feature type="domain" description="CMP/dCMP-type deaminase" evidence="9">
    <location>
        <begin position="5"/>
        <end position="117"/>
    </location>
</feature>
<evidence type="ECO:0000313" key="10">
    <source>
        <dbReference type="EMBL" id="MEA5440979.1"/>
    </source>
</evidence>
<dbReference type="CDD" id="cd01285">
    <property type="entry name" value="nucleoside_deaminase"/>
    <property type="match status" value="1"/>
</dbReference>
<dbReference type="InterPro" id="IPR016193">
    <property type="entry name" value="Cytidine_deaminase-like"/>
</dbReference>
<comment type="caution">
    <text evidence="10">The sequence shown here is derived from an EMBL/GenBank/DDBJ whole genome shotgun (WGS) entry which is preliminary data.</text>
</comment>
<keyword evidence="6 8" id="KW-0862">Zinc</keyword>
<name>A0ABU5SR43_9CYAN</name>
<comment type="cofactor">
    <cofactor evidence="8">
        <name>Zn(2+)</name>
        <dbReference type="ChEBI" id="CHEBI:29105"/>
    </cofactor>
    <text evidence="8">Binds 1 zinc ion per subunit.</text>
</comment>
<feature type="binding site" evidence="8">
    <location>
        <position position="87"/>
    </location>
    <ligand>
        <name>Zn(2+)</name>
        <dbReference type="ChEBI" id="CHEBI:29105"/>
        <note>catalytic</note>
    </ligand>
</feature>
<reference evidence="10 11" key="1">
    <citation type="submission" date="2023-12" db="EMBL/GenBank/DDBJ databases">
        <title>Baltic Sea Cyanobacteria.</title>
        <authorList>
            <person name="Delbaje E."/>
            <person name="Fewer D.P."/>
            <person name="Shishido T.K."/>
        </authorList>
    </citation>
    <scope>NUCLEOTIDE SEQUENCE [LARGE SCALE GENOMIC DNA]</scope>
    <source>
        <strain evidence="10 11">UHCC 0281</strain>
    </source>
</reference>
<dbReference type="HAMAP" id="MF_00972">
    <property type="entry name" value="tRNA_aden_deaminase"/>
    <property type="match status" value="1"/>
</dbReference>
<dbReference type="InterPro" id="IPR028883">
    <property type="entry name" value="tRNA_aden_deaminase"/>
</dbReference>
<dbReference type="EMBL" id="JAYGHY010000001">
    <property type="protein sequence ID" value="MEA5440979.1"/>
    <property type="molecule type" value="Genomic_DNA"/>
</dbReference>
<dbReference type="InterPro" id="IPR016192">
    <property type="entry name" value="APOBEC/CMP_deaminase_Zn-bd"/>
</dbReference>
<dbReference type="Gene3D" id="3.40.140.10">
    <property type="entry name" value="Cytidine Deaminase, domain 2"/>
    <property type="match status" value="1"/>
</dbReference>
<dbReference type="EC" id="3.5.4.33" evidence="8"/>